<organism evidence="1 2">
    <name type="scientific">Sphingobacterium psychroaquaticum</name>
    <dbReference type="NCBI Taxonomy" id="561061"/>
    <lineage>
        <taxon>Bacteria</taxon>
        <taxon>Pseudomonadati</taxon>
        <taxon>Bacteroidota</taxon>
        <taxon>Sphingobacteriia</taxon>
        <taxon>Sphingobacteriales</taxon>
        <taxon>Sphingobacteriaceae</taxon>
        <taxon>Sphingobacterium</taxon>
    </lineage>
</organism>
<gene>
    <name evidence="1" type="ORF">SAMN05660862_1086</name>
</gene>
<name>A0A1X7IP61_9SPHI</name>
<accession>A0A1X7IP61</accession>
<reference evidence="1 2" key="1">
    <citation type="submission" date="2017-04" db="EMBL/GenBank/DDBJ databases">
        <authorList>
            <person name="Afonso C.L."/>
            <person name="Miller P.J."/>
            <person name="Scott M.A."/>
            <person name="Spackman E."/>
            <person name="Goraichik I."/>
            <person name="Dimitrov K.M."/>
            <person name="Suarez D.L."/>
            <person name="Swayne D.E."/>
        </authorList>
    </citation>
    <scope>NUCLEOTIDE SEQUENCE [LARGE SCALE GENOMIC DNA]</scope>
    <source>
        <strain evidence="1 2">DSM 22418</strain>
    </source>
</reference>
<dbReference type="CDD" id="cd00146">
    <property type="entry name" value="PKD"/>
    <property type="match status" value="1"/>
</dbReference>
<sequence length="118" mass="12698">MKLNIVLCSLLALTTWSCSKKDADKVVDCFGQSLLVDVHHSPVSGEPSRINYSVKYVGEHELNTVIKWNYGDGTPVQNVTGTTSSHTYAKAGTYTAIATVSLDGASCSFDIKETVTIP</sequence>
<dbReference type="Pfam" id="PF18911">
    <property type="entry name" value="PKD_4"/>
    <property type="match status" value="1"/>
</dbReference>
<dbReference type="AlphaFoldDB" id="A0A1X7IP61"/>
<dbReference type="EMBL" id="FXAU01000001">
    <property type="protein sequence ID" value="SMG16514.1"/>
    <property type="molecule type" value="Genomic_DNA"/>
</dbReference>
<evidence type="ECO:0000313" key="2">
    <source>
        <dbReference type="Proteomes" id="UP000192980"/>
    </source>
</evidence>
<dbReference type="InterPro" id="IPR035986">
    <property type="entry name" value="PKD_dom_sf"/>
</dbReference>
<dbReference type="OrthoDB" id="610082at2"/>
<dbReference type="Gene3D" id="2.60.40.10">
    <property type="entry name" value="Immunoglobulins"/>
    <property type="match status" value="1"/>
</dbReference>
<keyword evidence="2" id="KW-1185">Reference proteome</keyword>
<dbReference type="Proteomes" id="UP000192980">
    <property type="component" value="Unassembled WGS sequence"/>
</dbReference>
<evidence type="ECO:0000313" key="1">
    <source>
        <dbReference type="EMBL" id="SMG16514.1"/>
    </source>
</evidence>
<dbReference type="InterPro" id="IPR013783">
    <property type="entry name" value="Ig-like_fold"/>
</dbReference>
<dbReference type="InterPro" id="IPR000601">
    <property type="entry name" value="PKD_dom"/>
</dbReference>
<dbReference type="SUPFAM" id="SSF49299">
    <property type="entry name" value="PKD domain"/>
    <property type="match status" value="1"/>
</dbReference>
<proteinExistence type="predicted"/>
<dbReference type="PROSITE" id="PS50093">
    <property type="entry name" value="PKD"/>
    <property type="match status" value="1"/>
</dbReference>
<protein>
    <submittedName>
        <fullName evidence="1">PKD domain-containing protein</fullName>
    </submittedName>
</protein>
<dbReference type="RefSeq" id="WP_085471893.1">
    <property type="nucleotide sequence ID" value="NZ_CP038029.1"/>
</dbReference>